<dbReference type="Gene3D" id="3.30.420.10">
    <property type="entry name" value="Ribonuclease H-like superfamily/Ribonuclease H"/>
    <property type="match status" value="1"/>
</dbReference>
<sequence>MTNPIPNFTALDFETASGYPYSVCQVGLVRVENGIIAEEYCGLIKPPNNFIRRDFSDNIHGIYPEHTQNAPDFAESYPRWKHFIENQILVAHNARFDLGCLTACLRRFCGREIAPRIFCTMKTYRGAFADGASLAVCCAEMGVVLAHHHNALADARACAELFLLAMRDGRELRS</sequence>
<name>A0A388TI04_9BACT</name>
<accession>A0A388TI04</accession>
<dbReference type="InterPro" id="IPR036397">
    <property type="entry name" value="RNaseH_sf"/>
</dbReference>
<keyword evidence="3" id="KW-1185">Reference proteome</keyword>
<protein>
    <submittedName>
        <fullName evidence="2">Exonuclease DnaQ-like superfamily</fullName>
    </submittedName>
</protein>
<dbReference type="GO" id="GO:0003676">
    <property type="term" value="F:nucleic acid binding"/>
    <property type="evidence" value="ECO:0007669"/>
    <property type="project" value="InterPro"/>
</dbReference>
<dbReference type="GO" id="GO:0005829">
    <property type="term" value="C:cytosol"/>
    <property type="evidence" value="ECO:0007669"/>
    <property type="project" value="TreeGrafter"/>
</dbReference>
<dbReference type="PANTHER" id="PTHR30231">
    <property type="entry name" value="DNA POLYMERASE III SUBUNIT EPSILON"/>
    <property type="match status" value="1"/>
</dbReference>
<dbReference type="PANTHER" id="PTHR30231:SF42">
    <property type="entry name" value="EXONUCLEASE"/>
    <property type="match status" value="1"/>
</dbReference>
<reference evidence="2 3" key="1">
    <citation type="journal article" date="2019" name="ISME J.">
        <title>Genome analyses of uncultured TG2/ZB3 bacteria in 'Margulisbacteria' specifically attached to ectosymbiotic spirochetes of protists in the termite gut.</title>
        <authorList>
            <person name="Utami Y.D."/>
            <person name="Kuwahara H."/>
            <person name="Igai K."/>
            <person name="Murakami T."/>
            <person name="Sugaya K."/>
            <person name="Morikawa T."/>
            <person name="Nagura Y."/>
            <person name="Yuki M."/>
            <person name="Deevong P."/>
            <person name="Inoue T."/>
            <person name="Kihara K."/>
            <person name="Lo N."/>
            <person name="Yamada A."/>
            <person name="Ohkuma M."/>
            <person name="Hongoh Y."/>
        </authorList>
    </citation>
    <scope>NUCLEOTIDE SEQUENCE [LARGE SCALE GENOMIC DNA]</scope>
    <source>
        <strain evidence="2">NkOx7-02</strain>
    </source>
</reference>
<dbReference type="SMART" id="SM00479">
    <property type="entry name" value="EXOIII"/>
    <property type="match status" value="1"/>
</dbReference>
<evidence type="ECO:0000313" key="3">
    <source>
        <dbReference type="Proteomes" id="UP000275925"/>
    </source>
</evidence>
<dbReference type="EMBL" id="BGZO01000051">
    <property type="protein sequence ID" value="GBR76818.1"/>
    <property type="molecule type" value="Genomic_DNA"/>
</dbReference>
<dbReference type="GO" id="GO:0008408">
    <property type="term" value="F:3'-5' exonuclease activity"/>
    <property type="evidence" value="ECO:0007669"/>
    <property type="project" value="TreeGrafter"/>
</dbReference>
<feature type="domain" description="Exonuclease" evidence="1">
    <location>
        <begin position="7"/>
        <end position="171"/>
    </location>
</feature>
<proteinExistence type="predicted"/>
<organism evidence="2 3">
    <name type="scientific">Candidatus Termititenax persephonae</name>
    <dbReference type="NCBI Taxonomy" id="2218525"/>
    <lineage>
        <taxon>Bacteria</taxon>
        <taxon>Bacillati</taxon>
        <taxon>Candidatus Margulisiibacteriota</taxon>
        <taxon>Candidatus Termititenacia</taxon>
        <taxon>Candidatus Termititenacales</taxon>
        <taxon>Candidatus Termititenacaceae</taxon>
        <taxon>Candidatus Termititenax</taxon>
    </lineage>
</organism>
<gene>
    <name evidence="2" type="ORF">NO2_1308</name>
</gene>
<dbReference type="AlphaFoldDB" id="A0A388TI04"/>
<evidence type="ECO:0000259" key="1">
    <source>
        <dbReference type="SMART" id="SM00479"/>
    </source>
</evidence>
<dbReference type="InterPro" id="IPR012337">
    <property type="entry name" value="RNaseH-like_sf"/>
</dbReference>
<dbReference type="SUPFAM" id="SSF53098">
    <property type="entry name" value="Ribonuclease H-like"/>
    <property type="match status" value="1"/>
</dbReference>
<comment type="caution">
    <text evidence="2">The sequence shown here is derived from an EMBL/GenBank/DDBJ whole genome shotgun (WGS) entry which is preliminary data.</text>
</comment>
<dbReference type="Pfam" id="PF00929">
    <property type="entry name" value="RNase_T"/>
    <property type="match status" value="1"/>
</dbReference>
<dbReference type="Proteomes" id="UP000275925">
    <property type="component" value="Unassembled WGS sequence"/>
</dbReference>
<evidence type="ECO:0000313" key="2">
    <source>
        <dbReference type="EMBL" id="GBR76818.1"/>
    </source>
</evidence>
<dbReference type="InterPro" id="IPR013520">
    <property type="entry name" value="Ribonucl_H"/>
</dbReference>